<dbReference type="InterPro" id="IPR032675">
    <property type="entry name" value="LRR_dom_sf"/>
</dbReference>
<keyword evidence="1" id="KW-0808">Transferase</keyword>
<comment type="caution">
    <text evidence="1">The sequence shown here is derived from an EMBL/GenBank/DDBJ whole genome shotgun (WGS) entry which is preliminary data.</text>
</comment>
<sequence>MLAIAATKKEDLLIPVLPGVKYVVTAQTYHNIWGCSSVGVTCDSNYRVTGLSLVDNKIIGGIPEQLGNLSSLSVLNLRNNLLTGAIPVSLGRLLELQIL</sequence>
<protein>
    <submittedName>
        <fullName evidence="1">LRR receptor-like serine/threonine-protein kinase</fullName>
    </submittedName>
</protein>
<dbReference type="Proteomes" id="UP000623129">
    <property type="component" value="Unassembled WGS sequence"/>
</dbReference>
<dbReference type="InterPro" id="IPR001611">
    <property type="entry name" value="Leu-rich_rpt"/>
</dbReference>
<dbReference type="Pfam" id="PF00560">
    <property type="entry name" value="LRR_1"/>
    <property type="match status" value="2"/>
</dbReference>
<dbReference type="Gene3D" id="3.80.10.10">
    <property type="entry name" value="Ribonuclease Inhibitor"/>
    <property type="match status" value="1"/>
</dbReference>
<dbReference type="InterPro" id="IPR052595">
    <property type="entry name" value="LRRC69/RLP"/>
</dbReference>
<dbReference type="AlphaFoldDB" id="A0A833Q8A3"/>
<keyword evidence="1" id="KW-0675">Receptor</keyword>
<reference evidence="1" key="1">
    <citation type="submission" date="2020-01" db="EMBL/GenBank/DDBJ databases">
        <title>Genome sequence of Kobresia littledalei, the first chromosome-level genome in the family Cyperaceae.</title>
        <authorList>
            <person name="Qu G."/>
        </authorList>
    </citation>
    <scope>NUCLEOTIDE SEQUENCE</scope>
    <source>
        <strain evidence="1">C.B.Clarke</strain>
        <tissue evidence="1">Leaf</tissue>
    </source>
</reference>
<dbReference type="EMBL" id="SWLB01000027">
    <property type="protein sequence ID" value="KAF3321040.1"/>
    <property type="molecule type" value="Genomic_DNA"/>
</dbReference>
<gene>
    <name evidence="1" type="ORF">FCM35_KLT14293</name>
</gene>
<keyword evidence="2" id="KW-1185">Reference proteome</keyword>
<evidence type="ECO:0000313" key="1">
    <source>
        <dbReference type="EMBL" id="KAF3321040.1"/>
    </source>
</evidence>
<evidence type="ECO:0000313" key="2">
    <source>
        <dbReference type="Proteomes" id="UP000623129"/>
    </source>
</evidence>
<proteinExistence type="predicted"/>
<dbReference type="PANTHER" id="PTHR48057">
    <property type="entry name" value="LEUCINE-RICH REPEAT SERINE/THREONINE-PROTEIN KINASE 1"/>
    <property type="match status" value="1"/>
</dbReference>
<name>A0A833Q8A3_9POAL</name>
<keyword evidence="1" id="KW-0418">Kinase</keyword>
<dbReference type="SUPFAM" id="SSF52058">
    <property type="entry name" value="L domain-like"/>
    <property type="match status" value="1"/>
</dbReference>
<accession>A0A833Q8A3</accession>
<dbReference type="GO" id="GO:0016301">
    <property type="term" value="F:kinase activity"/>
    <property type="evidence" value="ECO:0007669"/>
    <property type="project" value="UniProtKB-KW"/>
</dbReference>
<dbReference type="PANTHER" id="PTHR48057:SF29">
    <property type="entry name" value="OS02G0609900 PROTEIN"/>
    <property type="match status" value="1"/>
</dbReference>
<organism evidence="1 2">
    <name type="scientific">Carex littledalei</name>
    <dbReference type="NCBI Taxonomy" id="544730"/>
    <lineage>
        <taxon>Eukaryota</taxon>
        <taxon>Viridiplantae</taxon>
        <taxon>Streptophyta</taxon>
        <taxon>Embryophyta</taxon>
        <taxon>Tracheophyta</taxon>
        <taxon>Spermatophyta</taxon>
        <taxon>Magnoliopsida</taxon>
        <taxon>Liliopsida</taxon>
        <taxon>Poales</taxon>
        <taxon>Cyperaceae</taxon>
        <taxon>Cyperoideae</taxon>
        <taxon>Cariceae</taxon>
        <taxon>Carex</taxon>
        <taxon>Carex subgen. Euthyceras</taxon>
    </lineage>
</organism>